<accession>A0AAN7IX80</accession>
<feature type="compositionally biased region" description="Low complexity" evidence="1">
    <location>
        <begin position="16"/>
        <end position="26"/>
    </location>
</feature>
<proteinExistence type="predicted"/>
<keyword evidence="3" id="KW-1185">Reference proteome</keyword>
<reference evidence="2 3" key="1">
    <citation type="journal article" date="2023" name="G3 (Bethesda)">
        <title>A haplotype-resolved chromosome-scale genome for Quercus rubra L. provides insights into the genetics of adaptive traits for red oak species.</title>
        <authorList>
            <person name="Kapoor B."/>
            <person name="Jenkins J."/>
            <person name="Schmutz J."/>
            <person name="Zhebentyayeva T."/>
            <person name="Kuelheim C."/>
            <person name="Coggeshall M."/>
            <person name="Heim C."/>
            <person name="Lasky J.R."/>
            <person name="Leites L."/>
            <person name="Islam-Faridi N."/>
            <person name="Romero-Severson J."/>
            <person name="DeLeo V.L."/>
            <person name="Lucas S.M."/>
            <person name="Lazic D."/>
            <person name="Gailing O."/>
            <person name="Carlson J."/>
            <person name="Staton M."/>
        </authorList>
    </citation>
    <scope>NUCLEOTIDE SEQUENCE [LARGE SCALE GENOMIC DNA]</scope>
    <source>
        <strain evidence="2">Pseudo-F2</strain>
    </source>
</reference>
<feature type="compositionally biased region" description="Basic and acidic residues" evidence="1">
    <location>
        <begin position="27"/>
        <end position="45"/>
    </location>
</feature>
<evidence type="ECO:0000313" key="3">
    <source>
        <dbReference type="Proteomes" id="UP001324115"/>
    </source>
</evidence>
<dbReference type="Proteomes" id="UP001324115">
    <property type="component" value="Unassembled WGS sequence"/>
</dbReference>
<dbReference type="AlphaFoldDB" id="A0AAN7IX80"/>
<dbReference type="EMBL" id="JAXUIC010000004">
    <property type="protein sequence ID" value="KAK4592794.1"/>
    <property type="molecule type" value="Genomic_DNA"/>
</dbReference>
<protein>
    <submittedName>
        <fullName evidence="2">Uncharacterized protein</fullName>
    </submittedName>
</protein>
<sequence length="269" mass="30852">MAAKPGDSNVSKKPFSTSSGSGMQSSTKREDRVVDKSTESNELQKKSLQTELTKNLEDFYMLLENISKYLDEMEKLFKSASSSSNATTESLADIKRLFNMSVDVVLLNDAFLSKFRNAAERLVDKTSILGQDKNDRLKNFNNAIDSKVNNLRTAAEREKKRAALEKARSVHIGTLETYRSAFQPHRDEMRKMVSKREELKKNLQDYEMLMTKEMPSFQNVYSQQKSSIKTEISGFQENEQLLQQKSQEIDKLRKEPSIDWSGLIIAFYN</sequence>
<organism evidence="2 3">
    <name type="scientific">Quercus rubra</name>
    <name type="common">Northern red oak</name>
    <name type="synonym">Quercus borealis</name>
    <dbReference type="NCBI Taxonomy" id="3512"/>
    <lineage>
        <taxon>Eukaryota</taxon>
        <taxon>Viridiplantae</taxon>
        <taxon>Streptophyta</taxon>
        <taxon>Embryophyta</taxon>
        <taxon>Tracheophyta</taxon>
        <taxon>Spermatophyta</taxon>
        <taxon>Magnoliopsida</taxon>
        <taxon>eudicotyledons</taxon>
        <taxon>Gunneridae</taxon>
        <taxon>Pentapetalae</taxon>
        <taxon>rosids</taxon>
        <taxon>fabids</taxon>
        <taxon>Fagales</taxon>
        <taxon>Fagaceae</taxon>
        <taxon>Quercus</taxon>
    </lineage>
</organism>
<name>A0AAN7IX80_QUERU</name>
<evidence type="ECO:0000313" key="2">
    <source>
        <dbReference type="EMBL" id="KAK4592794.1"/>
    </source>
</evidence>
<evidence type="ECO:0000256" key="1">
    <source>
        <dbReference type="SAM" id="MobiDB-lite"/>
    </source>
</evidence>
<comment type="caution">
    <text evidence="2">The sequence shown here is derived from an EMBL/GenBank/DDBJ whole genome shotgun (WGS) entry which is preliminary data.</text>
</comment>
<feature type="region of interest" description="Disordered" evidence="1">
    <location>
        <begin position="1"/>
        <end position="45"/>
    </location>
</feature>
<gene>
    <name evidence="2" type="ORF">RGQ29_017084</name>
</gene>